<dbReference type="PANTHER" id="PTHR10257">
    <property type="entry name" value="SERINE/THREONINE PROTEIN PHOSPHATASE 2A PP2A REGULATORY SUBUNIT B"/>
    <property type="match status" value="1"/>
</dbReference>
<evidence type="ECO:0000313" key="2">
    <source>
        <dbReference type="Proteomes" id="UP000053144"/>
    </source>
</evidence>
<dbReference type="STRING" id="3914.A0A0L9VFJ6"/>
<dbReference type="SUPFAM" id="SSF48371">
    <property type="entry name" value="ARM repeat"/>
    <property type="match status" value="1"/>
</dbReference>
<dbReference type="GO" id="GO:0022857">
    <property type="term" value="F:transmembrane transporter activity"/>
    <property type="evidence" value="ECO:0007669"/>
    <property type="project" value="InterPro"/>
</dbReference>
<dbReference type="InterPro" id="IPR002554">
    <property type="entry name" value="PP2A_B56"/>
</dbReference>
<organism evidence="1 2">
    <name type="scientific">Phaseolus angularis</name>
    <name type="common">Azuki bean</name>
    <name type="synonym">Vigna angularis</name>
    <dbReference type="NCBI Taxonomy" id="3914"/>
    <lineage>
        <taxon>Eukaryota</taxon>
        <taxon>Viridiplantae</taxon>
        <taxon>Streptophyta</taxon>
        <taxon>Embryophyta</taxon>
        <taxon>Tracheophyta</taxon>
        <taxon>Spermatophyta</taxon>
        <taxon>Magnoliopsida</taxon>
        <taxon>eudicotyledons</taxon>
        <taxon>Gunneridae</taxon>
        <taxon>Pentapetalae</taxon>
        <taxon>rosids</taxon>
        <taxon>fabids</taxon>
        <taxon>Fabales</taxon>
        <taxon>Fabaceae</taxon>
        <taxon>Papilionoideae</taxon>
        <taxon>50 kb inversion clade</taxon>
        <taxon>NPAAA clade</taxon>
        <taxon>indigoferoid/millettioid clade</taxon>
        <taxon>Phaseoleae</taxon>
        <taxon>Vigna</taxon>
    </lineage>
</organism>
<proteinExistence type="predicted"/>
<dbReference type="GO" id="GO:0019888">
    <property type="term" value="F:protein phosphatase regulator activity"/>
    <property type="evidence" value="ECO:0007669"/>
    <property type="project" value="InterPro"/>
</dbReference>
<dbReference type="Gene3D" id="1.25.10.10">
    <property type="entry name" value="Leucine-rich Repeat Variant"/>
    <property type="match status" value="1"/>
</dbReference>
<protein>
    <recommendedName>
        <fullName evidence="3">Serine/threonine protein phosphatase 2A regulatory subunit</fullName>
    </recommendedName>
</protein>
<dbReference type="Gramene" id="KOM53778">
    <property type="protein sequence ID" value="KOM53778"/>
    <property type="gene ID" value="LR48_Vigan09g243700"/>
</dbReference>
<evidence type="ECO:0008006" key="3">
    <source>
        <dbReference type="Google" id="ProtNLM"/>
    </source>
</evidence>
<sequence length="229" mass="25893">MQVAERTLFLWNNEHIVNLIAQNRTVVLPIIFEALEKNIQSHWNQAVHGLTVNVQKMFIEMDAELFEECQRQYAEREAKAKDLEEIMQLKSAGTNTKESAWRLCSVGQVEQVKILLSVIPIFSCTIVFNTILAQPQTFSVQQGRAMDTHLTKSFNIPPASLQAGLAEATAVSFVGGGSLRTRRRGKGYPFLQRVGRLGGRWKEETRERKGEKVVFIQDKIIKLTPSHAS</sequence>
<evidence type="ECO:0000313" key="1">
    <source>
        <dbReference type="EMBL" id="KOM53778.1"/>
    </source>
</evidence>
<name>A0A0L9VFJ6_PHAAN</name>
<accession>A0A0L9VFJ6</accession>
<dbReference type="Pfam" id="PF01603">
    <property type="entry name" value="B56"/>
    <property type="match status" value="1"/>
</dbReference>
<gene>
    <name evidence="1" type="ORF">LR48_Vigan09g243700</name>
</gene>
<dbReference type="EMBL" id="CM003379">
    <property type="protein sequence ID" value="KOM53778.1"/>
    <property type="molecule type" value="Genomic_DNA"/>
</dbReference>
<dbReference type="InterPro" id="IPR011989">
    <property type="entry name" value="ARM-like"/>
</dbReference>
<dbReference type="GO" id="GO:0007165">
    <property type="term" value="P:signal transduction"/>
    <property type="evidence" value="ECO:0007669"/>
    <property type="project" value="InterPro"/>
</dbReference>
<dbReference type="GO" id="GO:0016020">
    <property type="term" value="C:membrane"/>
    <property type="evidence" value="ECO:0007669"/>
    <property type="project" value="UniProtKB-SubCell"/>
</dbReference>
<dbReference type="PANTHER" id="PTHR10257:SF69">
    <property type="entry name" value="SERINE_THREONINE PROTEIN PHOSPHATASE 2A REGULATORY SUBUNIT"/>
    <property type="match status" value="1"/>
</dbReference>
<dbReference type="InterPro" id="IPR016024">
    <property type="entry name" value="ARM-type_fold"/>
</dbReference>
<dbReference type="Proteomes" id="UP000053144">
    <property type="component" value="Chromosome 9"/>
</dbReference>
<reference evidence="2" key="1">
    <citation type="journal article" date="2015" name="Proc. Natl. Acad. Sci. U.S.A.">
        <title>Genome sequencing of adzuki bean (Vigna angularis) provides insight into high starch and low fat accumulation and domestication.</title>
        <authorList>
            <person name="Yang K."/>
            <person name="Tian Z."/>
            <person name="Chen C."/>
            <person name="Luo L."/>
            <person name="Zhao B."/>
            <person name="Wang Z."/>
            <person name="Yu L."/>
            <person name="Li Y."/>
            <person name="Sun Y."/>
            <person name="Li W."/>
            <person name="Chen Y."/>
            <person name="Li Y."/>
            <person name="Zhang Y."/>
            <person name="Ai D."/>
            <person name="Zhao J."/>
            <person name="Shang C."/>
            <person name="Ma Y."/>
            <person name="Wu B."/>
            <person name="Wang M."/>
            <person name="Gao L."/>
            <person name="Sun D."/>
            <person name="Zhang P."/>
            <person name="Guo F."/>
            <person name="Wang W."/>
            <person name="Li Y."/>
            <person name="Wang J."/>
            <person name="Varshney R.K."/>
            <person name="Wang J."/>
            <person name="Ling H.Q."/>
            <person name="Wan P."/>
        </authorList>
    </citation>
    <scope>NUCLEOTIDE SEQUENCE</scope>
    <source>
        <strain evidence="2">cv. Jingnong 6</strain>
    </source>
</reference>
<dbReference type="AlphaFoldDB" id="A0A0L9VFJ6"/>
<dbReference type="GO" id="GO:0000159">
    <property type="term" value="C:protein phosphatase type 2A complex"/>
    <property type="evidence" value="ECO:0007669"/>
    <property type="project" value="InterPro"/>
</dbReference>